<sequence length="48" mass="5480">MIEVRLFFYLNSFKILTIYAAFCSSNKNNGGGWSYQSFCAAKLLSNNF</sequence>
<dbReference type="AlphaFoldDB" id="A0A0L6VIH8"/>
<evidence type="ECO:0000313" key="1">
    <source>
        <dbReference type="EMBL" id="KNZ60524.1"/>
    </source>
</evidence>
<reference evidence="1 2" key="1">
    <citation type="submission" date="2015-08" db="EMBL/GenBank/DDBJ databases">
        <title>Next Generation Sequencing and Analysis of the Genome of Puccinia sorghi L Schw, the Causal Agent of Maize Common Rust.</title>
        <authorList>
            <person name="Rochi L."/>
            <person name="Burguener G."/>
            <person name="Darino M."/>
            <person name="Turjanski A."/>
            <person name="Kreff E."/>
            <person name="Dieguez M.J."/>
            <person name="Sacco F."/>
        </authorList>
    </citation>
    <scope>NUCLEOTIDE SEQUENCE [LARGE SCALE GENOMIC DNA]</scope>
    <source>
        <strain evidence="1 2">RO10H11247</strain>
    </source>
</reference>
<accession>A0A0L6VIH8</accession>
<proteinExistence type="predicted"/>
<comment type="caution">
    <text evidence="1">The sequence shown here is derived from an EMBL/GenBank/DDBJ whole genome shotgun (WGS) entry which is preliminary data.</text>
</comment>
<dbReference type="Proteomes" id="UP000037035">
    <property type="component" value="Unassembled WGS sequence"/>
</dbReference>
<name>A0A0L6VIH8_9BASI</name>
<evidence type="ECO:0000313" key="2">
    <source>
        <dbReference type="Proteomes" id="UP000037035"/>
    </source>
</evidence>
<protein>
    <submittedName>
        <fullName evidence="1">Putative signal peptide protein</fullName>
    </submittedName>
</protein>
<dbReference type="VEuPathDB" id="FungiDB:VP01_15419g1"/>
<keyword evidence="2" id="KW-1185">Reference proteome</keyword>
<organism evidence="1 2">
    <name type="scientific">Puccinia sorghi</name>
    <dbReference type="NCBI Taxonomy" id="27349"/>
    <lineage>
        <taxon>Eukaryota</taxon>
        <taxon>Fungi</taxon>
        <taxon>Dikarya</taxon>
        <taxon>Basidiomycota</taxon>
        <taxon>Pucciniomycotina</taxon>
        <taxon>Pucciniomycetes</taxon>
        <taxon>Pucciniales</taxon>
        <taxon>Pucciniaceae</taxon>
        <taxon>Puccinia</taxon>
    </lineage>
</organism>
<gene>
    <name evidence="1" type="ORF">VP01_15419g1</name>
</gene>
<dbReference type="EMBL" id="LAVV01006019">
    <property type="protein sequence ID" value="KNZ60524.1"/>
    <property type="molecule type" value="Genomic_DNA"/>
</dbReference>